<sequence length="120" mass="12841">MAFGPQAKLVLARPPAEAPIVAPPEVLQANCAVAGCPDRRQRADRATVAARRIRQGRRRGLDARHLRSSDDRYAVSPAQFNIMSLSPMPAAEASSSLRHAIAMRMARCIGPKPAAAMICG</sequence>
<evidence type="ECO:0000313" key="1">
    <source>
        <dbReference type="EMBL" id="BCE31951.1"/>
    </source>
</evidence>
<evidence type="ECO:0000313" key="3">
    <source>
        <dbReference type="EMBL" id="BCE83404.1"/>
    </source>
</evidence>
<reference evidence="1" key="1">
    <citation type="submission" date="2020-05" db="EMBL/GenBank/DDBJ databases">
        <title>Complete genome sequence of Bradyrhizobium diazoefficiens XF2 isolated from soybean nodule.</title>
        <authorList>
            <person name="Noda R."/>
            <person name="Kakizaki K."/>
            <person name="Minamisawa K."/>
        </authorList>
    </citation>
    <scope>NUCLEOTIDE SEQUENCE</scope>
    <source>
        <strain evidence="1">XF2</strain>
    </source>
</reference>
<evidence type="ECO:0000313" key="2">
    <source>
        <dbReference type="EMBL" id="BCE40736.1"/>
    </source>
</evidence>
<protein>
    <submittedName>
        <fullName evidence="1">Uncharacterized protein</fullName>
    </submittedName>
</protein>
<organism evidence="1">
    <name type="scientific">Bradyrhizobium diazoefficiens</name>
    <dbReference type="NCBI Taxonomy" id="1355477"/>
    <lineage>
        <taxon>Bacteria</taxon>
        <taxon>Pseudomonadati</taxon>
        <taxon>Pseudomonadota</taxon>
        <taxon>Alphaproteobacteria</taxon>
        <taxon>Hyphomicrobiales</taxon>
        <taxon>Nitrobacteraceae</taxon>
        <taxon>Bradyrhizobium</taxon>
    </lineage>
</organism>
<gene>
    <name evidence="1" type="ORF">XF2B_57200</name>
    <name evidence="2" type="ORF">XF3B_57670</name>
    <name evidence="3" type="ORF">XF9B_48250</name>
</gene>
<dbReference type="EMBL" id="AP023093">
    <property type="protein sequence ID" value="BCE40736.1"/>
    <property type="molecule type" value="Genomic_DNA"/>
</dbReference>
<reference evidence="2" key="2">
    <citation type="submission" date="2020-05" db="EMBL/GenBank/DDBJ databases">
        <title>Complete genome sequence of Bradyrhizobium diazoefficiens XF3 isolated from soybean nodule.</title>
        <authorList>
            <person name="Noda R."/>
            <person name="Kakizaki K."/>
            <person name="Minamisawa K."/>
        </authorList>
    </citation>
    <scope>NUCLEOTIDE SEQUENCE</scope>
    <source>
        <strain evidence="2">XF3</strain>
    </source>
</reference>
<dbReference type="EMBL" id="AP023092">
    <property type="protein sequence ID" value="BCE31951.1"/>
    <property type="molecule type" value="Genomic_DNA"/>
</dbReference>
<name>A0A809Y1V7_9BRAD</name>
<accession>A0A809Y1V7</accession>
<proteinExistence type="predicted"/>
<dbReference type="EMBL" id="AP023098">
    <property type="protein sequence ID" value="BCE83404.1"/>
    <property type="molecule type" value="Genomic_DNA"/>
</dbReference>
<reference evidence="3" key="3">
    <citation type="submission" date="2020-05" db="EMBL/GenBank/DDBJ databases">
        <title>Complete genome sequence of Bradyrhizobium diazoefficiens XF9 isolated from soybean nodule.</title>
        <authorList>
            <person name="Noda R."/>
            <person name="Kakizaki K."/>
            <person name="Minamisawa K."/>
        </authorList>
    </citation>
    <scope>NUCLEOTIDE SEQUENCE</scope>
    <source>
        <strain evidence="3">XF9</strain>
    </source>
</reference>
<dbReference type="AlphaFoldDB" id="A0A809Y1V7"/>